<name>A0A6I2KS46_9BURK</name>
<protein>
    <submittedName>
        <fullName evidence="1">DUF3732 domain-containing protein</fullName>
    </submittedName>
</protein>
<dbReference type="RefSeq" id="WP_154372007.1">
    <property type="nucleotide sequence ID" value="NZ_WKJK01000001.1"/>
</dbReference>
<keyword evidence="2" id="KW-1185">Reference proteome</keyword>
<organism evidence="1 2">
    <name type="scientific">Duganella guangzhouensis</name>
    <dbReference type="NCBI Taxonomy" id="2666084"/>
    <lineage>
        <taxon>Bacteria</taxon>
        <taxon>Pseudomonadati</taxon>
        <taxon>Pseudomonadota</taxon>
        <taxon>Betaproteobacteria</taxon>
        <taxon>Burkholderiales</taxon>
        <taxon>Oxalobacteraceae</taxon>
        <taxon>Telluria group</taxon>
        <taxon>Duganella</taxon>
    </lineage>
</organism>
<accession>A0A6I2KS46</accession>
<gene>
    <name evidence="1" type="ORF">GJ699_00320</name>
</gene>
<dbReference type="EMBL" id="WKJK01000001">
    <property type="protein sequence ID" value="MRW88428.1"/>
    <property type="molecule type" value="Genomic_DNA"/>
</dbReference>
<sequence length="677" mass="77384">MRASIMYIGIIDNANTAYHVEFSEGVNVITGRSSTGKSALIEIFDYCFGSSEFTVPVGVITTAAQFYFTIMKMEASLLVMGRAADSEDVFLKEEFDVENFVSLDWLGMGYFESQYFHPLRQFKKRMNQFFSIKVTDIDEDIEARAAYGKRRSATPSIRSFASFNLQHQNLVANKHAIFYRFDQKEKREQAIEHLKIFLGFADQRYFSLMQLFNELDAKRRRLKREIPKKKDQESIQRAKLEQVIFSYRAITGKEFGLNLDAAISSPANALNWLGAQKVKYVAGSNEHVKLLNQEEDRRTELTSQLRKSQIALTQVESAGEFSKKYLEHNQAIALPRTANIKHANCPFCESENNVVESSANQLTEAIGWLNSELRRSSYRQLALDEELSVLKKQVAHDRANLASCSAKIRSLKKQTENMGALKNQYELAVEAKLRIEAVLKELLNQSKNTIDSDIKALDIEIKKITDELKLNYDLTEKIKEAEGRIRTLLALYGSRFDFEGSYKPINLHFSLESFDLWHVTPNNKEVFLRSMGSGANWLACHLVLFLSLHRYFCEVGADCSIPPILFLDQPSQVYFPTILDNDSEFSPGELVKRDASREKSKPVDEDIEAVTKLFDQLVVFCQETKDETGICPQIIVTDHADKLVLKSGVTFESLVRKRWREQHDGFIDMRGLTIDGR</sequence>
<comment type="caution">
    <text evidence="1">The sequence shown here is derived from an EMBL/GenBank/DDBJ whole genome shotgun (WGS) entry which is preliminary data.</text>
</comment>
<dbReference type="Pfam" id="PF12532">
    <property type="entry name" value="DUF3732"/>
    <property type="match status" value="1"/>
</dbReference>
<dbReference type="AlphaFoldDB" id="A0A6I2KS46"/>
<dbReference type="Proteomes" id="UP000433309">
    <property type="component" value="Unassembled WGS sequence"/>
</dbReference>
<dbReference type="Gene3D" id="3.40.50.300">
    <property type="entry name" value="P-loop containing nucleotide triphosphate hydrolases"/>
    <property type="match status" value="1"/>
</dbReference>
<evidence type="ECO:0000313" key="1">
    <source>
        <dbReference type="EMBL" id="MRW88428.1"/>
    </source>
</evidence>
<proteinExistence type="predicted"/>
<evidence type="ECO:0000313" key="2">
    <source>
        <dbReference type="Proteomes" id="UP000433309"/>
    </source>
</evidence>
<dbReference type="InterPro" id="IPR027417">
    <property type="entry name" value="P-loop_NTPase"/>
</dbReference>
<reference evidence="1 2" key="1">
    <citation type="submission" date="2019-11" db="EMBL/GenBank/DDBJ databases">
        <title>Novel species isolated from a subtropical stream in China.</title>
        <authorList>
            <person name="Lu H."/>
        </authorList>
    </citation>
    <scope>NUCLEOTIDE SEQUENCE [LARGE SCALE GENOMIC DNA]</scope>
    <source>
        <strain evidence="1 2">FT80W</strain>
    </source>
</reference>
<dbReference type="InterPro" id="IPR022205">
    <property type="entry name" value="DUF3732"/>
</dbReference>